<dbReference type="Gene3D" id="1.10.8.270">
    <property type="entry name" value="putative rabgap domain of human tbc1 domain family member 14 like domains"/>
    <property type="match status" value="1"/>
</dbReference>
<dbReference type="eggNOG" id="KOG2223">
    <property type="taxonomic scope" value="Eukaryota"/>
</dbReference>
<evidence type="ECO:0000313" key="4">
    <source>
        <dbReference type="Proteomes" id="UP000030752"/>
    </source>
</evidence>
<feature type="compositionally biased region" description="Acidic residues" evidence="1">
    <location>
        <begin position="35"/>
        <end position="49"/>
    </location>
</feature>
<dbReference type="STRING" id="1220924.W2RR35"/>
<gene>
    <name evidence="3" type="ORF">HMPREF1541_06944</name>
</gene>
<dbReference type="SMART" id="SM00164">
    <property type="entry name" value="TBC"/>
    <property type="match status" value="1"/>
</dbReference>
<dbReference type="EMBL" id="KB822722">
    <property type="protein sequence ID" value="ETN38902.1"/>
    <property type="molecule type" value="Genomic_DNA"/>
</dbReference>
<dbReference type="PROSITE" id="PS50086">
    <property type="entry name" value="TBC_RABGAP"/>
    <property type="match status" value="1"/>
</dbReference>
<feature type="compositionally biased region" description="Low complexity" evidence="1">
    <location>
        <begin position="116"/>
        <end position="133"/>
    </location>
</feature>
<accession>W2RR35</accession>
<organism evidence="3 4">
    <name type="scientific">Cyphellophora europaea (strain CBS 101466)</name>
    <name type="common">Phialophora europaea</name>
    <dbReference type="NCBI Taxonomy" id="1220924"/>
    <lineage>
        <taxon>Eukaryota</taxon>
        <taxon>Fungi</taxon>
        <taxon>Dikarya</taxon>
        <taxon>Ascomycota</taxon>
        <taxon>Pezizomycotina</taxon>
        <taxon>Eurotiomycetes</taxon>
        <taxon>Chaetothyriomycetidae</taxon>
        <taxon>Chaetothyriales</taxon>
        <taxon>Cyphellophoraceae</taxon>
        <taxon>Cyphellophora</taxon>
    </lineage>
</organism>
<evidence type="ECO:0000256" key="1">
    <source>
        <dbReference type="SAM" id="MobiDB-lite"/>
    </source>
</evidence>
<dbReference type="AlphaFoldDB" id="W2RR35"/>
<dbReference type="Proteomes" id="UP000030752">
    <property type="component" value="Unassembled WGS sequence"/>
</dbReference>
<feature type="region of interest" description="Disordered" evidence="1">
    <location>
        <begin position="159"/>
        <end position="192"/>
    </location>
</feature>
<feature type="compositionally biased region" description="Basic and acidic residues" evidence="1">
    <location>
        <begin position="165"/>
        <end position="182"/>
    </location>
</feature>
<dbReference type="SUPFAM" id="SSF47923">
    <property type="entry name" value="Ypt/Rab-GAP domain of gyp1p"/>
    <property type="match status" value="2"/>
</dbReference>
<dbReference type="PANTHER" id="PTHR47219">
    <property type="entry name" value="RAB GTPASE-ACTIVATING PROTEIN 1-LIKE"/>
    <property type="match status" value="1"/>
</dbReference>
<protein>
    <recommendedName>
        <fullName evidence="2">Rab-GAP TBC domain-containing protein</fullName>
    </recommendedName>
</protein>
<feature type="compositionally biased region" description="Polar residues" evidence="1">
    <location>
        <begin position="67"/>
        <end position="80"/>
    </location>
</feature>
<feature type="region of interest" description="Disordered" evidence="1">
    <location>
        <begin position="1"/>
        <end position="141"/>
    </location>
</feature>
<dbReference type="InParanoid" id="W2RR35"/>
<dbReference type="RefSeq" id="XP_008719491.1">
    <property type="nucleotide sequence ID" value="XM_008721269.1"/>
</dbReference>
<dbReference type="PANTHER" id="PTHR47219:SF9">
    <property type="entry name" value="GTPASE ACTIVATING PROTEIN AND CENTROSOME-ASSOCIATED, ISOFORM B"/>
    <property type="match status" value="1"/>
</dbReference>
<dbReference type="GeneID" id="19974283"/>
<dbReference type="Gene3D" id="1.10.472.80">
    <property type="entry name" value="Ypt/Rab-GAP domain of gyp1p, domain 3"/>
    <property type="match status" value="1"/>
</dbReference>
<name>W2RR35_CYPE1</name>
<evidence type="ECO:0000259" key="2">
    <source>
        <dbReference type="PROSITE" id="PS50086"/>
    </source>
</evidence>
<feature type="compositionally biased region" description="Polar residues" evidence="1">
    <location>
        <begin position="99"/>
        <end position="109"/>
    </location>
</feature>
<dbReference type="Pfam" id="PF00566">
    <property type="entry name" value="RabGAP-TBC"/>
    <property type="match status" value="1"/>
</dbReference>
<evidence type="ECO:0000313" key="3">
    <source>
        <dbReference type="EMBL" id="ETN38902.1"/>
    </source>
</evidence>
<reference evidence="3 4" key="1">
    <citation type="submission" date="2013-03" db="EMBL/GenBank/DDBJ databases">
        <title>The Genome Sequence of Phialophora europaea CBS 101466.</title>
        <authorList>
            <consortium name="The Broad Institute Genomics Platform"/>
            <person name="Cuomo C."/>
            <person name="de Hoog S."/>
            <person name="Gorbushina A."/>
            <person name="Walker B."/>
            <person name="Young S.K."/>
            <person name="Zeng Q."/>
            <person name="Gargeya S."/>
            <person name="Fitzgerald M."/>
            <person name="Haas B."/>
            <person name="Abouelleil A."/>
            <person name="Allen A.W."/>
            <person name="Alvarado L."/>
            <person name="Arachchi H.M."/>
            <person name="Berlin A.M."/>
            <person name="Chapman S.B."/>
            <person name="Gainer-Dewar J."/>
            <person name="Goldberg J."/>
            <person name="Griggs A."/>
            <person name="Gujja S."/>
            <person name="Hansen M."/>
            <person name="Howarth C."/>
            <person name="Imamovic A."/>
            <person name="Ireland A."/>
            <person name="Larimer J."/>
            <person name="McCowan C."/>
            <person name="Murphy C."/>
            <person name="Pearson M."/>
            <person name="Poon T.W."/>
            <person name="Priest M."/>
            <person name="Roberts A."/>
            <person name="Saif S."/>
            <person name="Shea T."/>
            <person name="Sisk P."/>
            <person name="Sykes S."/>
            <person name="Wortman J."/>
            <person name="Nusbaum C."/>
            <person name="Birren B."/>
        </authorList>
    </citation>
    <scope>NUCLEOTIDE SEQUENCE [LARGE SCALE GENOMIC DNA]</scope>
    <source>
        <strain evidence="3 4">CBS 101466</strain>
    </source>
</reference>
<dbReference type="GO" id="GO:0005096">
    <property type="term" value="F:GTPase activator activity"/>
    <property type="evidence" value="ECO:0007669"/>
    <property type="project" value="TreeGrafter"/>
</dbReference>
<dbReference type="GO" id="GO:0031267">
    <property type="term" value="F:small GTPase binding"/>
    <property type="evidence" value="ECO:0007669"/>
    <property type="project" value="TreeGrafter"/>
</dbReference>
<dbReference type="HOGENOM" id="CLU_009825_2_0_1"/>
<dbReference type="Gene3D" id="1.10.10.750">
    <property type="entry name" value="Ypt/Rab-GAP domain of gyp1p, domain 1"/>
    <property type="match status" value="1"/>
</dbReference>
<dbReference type="OrthoDB" id="289721at2759"/>
<proteinExistence type="predicted"/>
<dbReference type="InterPro" id="IPR053949">
    <property type="entry name" value="SBE2/SBE22_M"/>
</dbReference>
<keyword evidence="4" id="KW-1185">Reference proteome</keyword>
<dbReference type="InterPro" id="IPR050302">
    <property type="entry name" value="Rab_GAP_TBC_domain"/>
</dbReference>
<feature type="domain" description="Rab-GAP TBC" evidence="2">
    <location>
        <begin position="301"/>
        <end position="510"/>
    </location>
</feature>
<dbReference type="Pfam" id="PF22874">
    <property type="entry name" value="SBE2_M"/>
    <property type="match status" value="1"/>
</dbReference>
<dbReference type="InterPro" id="IPR000195">
    <property type="entry name" value="Rab-GAP-TBC_dom"/>
</dbReference>
<dbReference type="InterPro" id="IPR035969">
    <property type="entry name" value="Rab-GAP_TBC_sf"/>
</dbReference>
<dbReference type="VEuPathDB" id="FungiDB:HMPREF1541_06944"/>
<sequence length="586" mass="66259">MSATSLRPDWQSSRSSLPLPPRRASWNPRRKSVQELEEECTESDEDLPDDASLWNVPVSPHVAGPGSSRSSFVGSPTRSPIASPRPFPLDHARAAAETAQGSKNGIQSARKQKFQPNRSASANAARSNPSSPSIRHLRRSDRARSWNLAMEELSEEARIISQNLAEHEATKSGEGGPDRKDSLSLSASARPKEKIQLPPIQKGSLDFMPISKEKEAVLSRTRPSWLPPKDPKEEQKHLKEYQRMMAASLEADKKRHTKQQQDPVLDETTNEALARIWQFFVDESTNLSELDPRVYSLCWRGVTPRLRGKVWKRGFGNRLGLTSKSYYKALERAQEIQSRPSDQLGGRERQMIRWFKDIERDAETAFPDLKMFQQNGPLWQDLVDVCKAHTCYRSDIGYVYGMQLIAALLLLQLPTPADVFVVLGNALHRGLPLAFLGGDLTSTTRTFNHAVSTLAIKFPRIHEYLFGSIEQGGLGLAPEQVFEPMFRTLFSNGLDVDRLCRVWDMWVFEGDKILVHTAVALVGCLQTQLFQIEGDVDLKRRNIQEMLAWGPFNRTSPGEYWKLQNLDEERFVEEISIAGKLDYRGK</sequence>